<proteinExistence type="predicted"/>
<dbReference type="RefSeq" id="WP_028070270.1">
    <property type="nucleotide sequence ID" value="NZ_CP141191.1"/>
</dbReference>
<dbReference type="CDD" id="cd03789">
    <property type="entry name" value="GT9_LPS_heptosyltransferase"/>
    <property type="match status" value="1"/>
</dbReference>
<dbReference type="PANTHER" id="PTHR30160">
    <property type="entry name" value="TETRAACYLDISACCHARIDE 4'-KINASE-RELATED"/>
    <property type="match status" value="1"/>
</dbReference>
<accession>A0A4U9VX57</accession>
<dbReference type="InterPro" id="IPR051199">
    <property type="entry name" value="LPS_LOS_Heptosyltrfase"/>
</dbReference>
<dbReference type="GeneID" id="78465116"/>
<evidence type="ECO:0000313" key="4">
    <source>
        <dbReference type="EMBL" id="VTR52220.1"/>
    </source>
</evidence>
<keyword evidence="6" id="KW-1185">Reference proteome</keyword>
<dbReference type="KEGG" id="stha:NCTC11429_04535"/>
<reference evidence="3 6" key="2">
    <citation type="submission" date="2024-06" db="EMBL/GenBank/DDBJ databases">
        <title>Soil Sphingobacterium thalpophilum.</title>
        <authorList>
            <person name="Yang J."/>
            <person name="Li J."/>
        </authorList>
    </citation>
    <scope>NUCLEOTIDE SEQUENCE [LARGE SCALE GENOMIC DNA]</scope>
    <source>
        <strain evidence="3 6">22g91tb</strain>
    </source>
</reference>
<dbReference type="EMBL" id="LR590484">
    <property type="protein sequence ID" value="VTR52220.1"/>
    <property type="molecule type" value="Genomic_DNA"/>
</dbReference>
<sequence>MQNSIQKIAVLRATNGLGDLLVCLPAVKALKEIYPAAEIILFGLPWHQQFITPGRCAFDRVIPVPQCYRVSSLSDPEEPNTEFWSLLDNESFDIVFNFQGCHPRSAAFIQHLGARLTVGHTPPTPYRYDLQVPYTYYQNEVLRYCELVSLVTKRPCPLDPVICLKDQESVQANILLEEADIKGRFIVFHPGATDPRRRWPAEKFIRLGDRLSEHNYKIVLAGDVYEKHIIDHIREQMSCSAVALYRGISLGVLAALQSKSSLVISNDTGPLHLARAVGASTIGLLWAPNVINWGPLSGHRHRILIDWELRCPKCGIMPNNPYPFEPKTAQCEHLYSFVDHIPVSEVLDEALKLLRLA</sequence>
<dbReference type="InterPro" id="IPR002201">
    <property type="entry name" value="Glyco_trans_9"/>
</dbReference>
<keyword evidence="2 3" id="KW-0808">Transferase</keyword>
<dbReference type="PANTHER" id="PTHR30160:SF1">
    <property type="entry name" value="LIPOPOLYSACCHARIDE 1,2-N-ACETYLGLUCOSAMINETRANSFERASE-RELATED"/>
    <property type="match status" value="1"/>
</dbReference>
<organism evidence="4 5">
    <name type="scientific">Sphingobacterium thalpophilum</name>
    <dbReference type="NCBI Taxonomy" id="259"/>
    <lineage>
        <taxon>Bacteria</taxon>
        <taxon>Pseudomonadati</taxon>
        <taxon>Bacteroidota</taxon>
        <taxon>Sphingobacteriia</taxon>
        <taxon>Sphingobacteriales</taxon>
        <taxon>Sphingobacteriaceae</taxon>
        <taxon>Sphingobacterium</taxon>
    </lineage>
</organism>
<dbReference type="Proteomes" id="UP000308196">
    <property type="component" value="Chromosome"/>
</dbReference>
<gene>
    <name evidence="3" type="ORF">ABTW24_23625</name>
    <name evidence="4" type="ORF">NCTC11429_04535</name>
</gene>
<dbReference type="AlphaFoldDB" id="A0A4U9VX57"/>
<evidence type="ECO:0000313" key="3">
    <source>
        <dbReference type="EMBL" id="MEZ0454600.1"/>
    </source>
</evidence>
<evidence type="ECO:0000313" key="6">
    <source>
        <dbReference type="Proteomes" id="UP001566204"/>
    </source>
</evidence>
<dbReference type="GO" id="GO:0008713">
    <property type="term" value="F:ADP-heptose-lipopolysaccharide heptosyltransferase activity"/>
    <property type="evidence" value="ECO:0007669"/>
    <property type="project" value="TreeGrafter"/>
</dbReference>
<dbReference type="GO" id="GO:0005829">
    <property type="term" value="C:cytosol"/>
    <property type="evidence" value="ECO:0007669"/>
    <property type="project" value="TreeGrafter"/>
</dbReference>
<dbReference type="Pfam" id="PF01075">
    <property type="entry name" value="Glyco_transf_9"/>
    <property type="match status" value="1"/>
</dbReference>
<keyword evidence="1 3" id="KW-0328">Glycosyltransferase</keyword>
<reference evidence="4 5" key="1">
    <citation type="submission" date="2019-05" db="EMBL/GenBank/DDBJ databases">
        <authorList>
            <consortium name="Pathogen Informatics"/>
        </authorList>
    </citation>
    <scope>NUCLEOTIDE SEQUENCE [LARGE SCALE GENOMIC DNA]</scope>
    <source>
        <strain evidence="4 5">NCTC11429</strain>
    </source>
</reference>
<dbReference type="EMBL" id="JBEOQB010000008">
    <property type="protein sequence ID" value="MEZ0454600.1"/>
    <property type="molecule type" value="Genomic_DNA"/>
</dbReference>
<name>A0A4U9VX57_9SPHI</name>
<dbReference type="STRING" id="1123265.GCA_000686625_03533"/>
<protein>
    <submittedName>
        <fullName evidence="3">Glycosyltransferase family 9 protein</fullName>
        <ecNumber evidence="3">2.4.-.-</ecNumber>
    </submittedName>
    <submittedName>
        <fullName evidence="4">Lipopolysaccharide core biosynthesis protein</fullName>
    </submittedName>
</protein>
<dbReference type="Gene3D" id="3.40.50.2000">
    <property type="entry name" value="Glycogen Phosphorylase B"/>
    <property type="match status" value="2"/>
</dbReference>
<evidence type="ECO:0000256" key="2">
    <source>
        <dbReference type="ARBA" id="ARBA00022679"/>
    </source>
</evidence>
<dbReference type="Proteomes" id="UP001566204">
    <property type="component" value="Unassembled WGS sequence"/>
</dbReference>
<dbReference type="GO" id="GO:0009244">
    <property type="term" value="P:lipopolysaccharide core region biosynthetic process"/>
    <property type="evidence" value="ECO:0007669"/>
    <property type="project" value="TreeGrafter"/>
</dbReference>
<evidence type="ECO:0000313" key="5">
    <source>
        <dbReference type="Proteomes" id="UP000308196"/>
    </source>
</evidence>
<dbReference type="SUPFAM" id="SSF53756">
    <property type="entry name" value="UDP-Glycosyltransferase/glycogen phosphorylase"/>
    <property type="match status" value="1"/>
</dbReference>
<dbReference type="EC" id="2.4.-.-" evidence="3"/>
<evidence type="ECO:0000256" key="1">
    <source>
        <dbReference type="ARBA" id="ARBA00022676"/>
    </source>
</evidence>